<feature type="non-terminal residue" evidence="1">
    <location>
        <position position="1"/>
    </location>
</feature>
<protein>
    <submittedName>
        <fullName evidence="1">Uncharacterized protein</fullName>
    </submittedName>
</protein>
<organism evidence="1">
    <name type="scientific">Iconisemion striatum</name>
    <dbReference type="NCBI Taxonomy" id="60296"/>
    <lineage>
        <taxon>Eukaryota</taxon>
        <taxon>Metazoa</taxon>
        <taxon>Chordata</taxon>
        <taxon>Craniata</taxon>
        <taxon>Vertebrata</taxon>
        <taxon>Euteleostomi</taxon>
        <taxon>Actinopterygii</taxon>
        <taxon>Neopterygii</taxon>
        <taxon>Teleostei</taxon>
        <taxon>Neoteleostei</taxon>
        <taxon>Acanthomorphata</taxon>
        <taxon>Ovalentaria</taxon>
        <taxon>Atherinomorphae</taxon>
        <taxon>Cyprinodontiformes</taxon>
        <taxon>Nothobranchiidae</taxon>
        <taxon>Iconisemion</taxon>
    </lineage>
</organism>
<dbReference type="AlphaFoldDB" id="A0A1A7X7F4"/>
<reference evidence="1" key="1">
    <citation type="submission" date="2016-05" db="EMBL/GenBank/DDBJ databases">
        <authorList>
            <person name="Lavstsen T."/>
            <person name="Jespersen J.S."/>
        </authorList>
    </citation>
    <scope>NUCLEOTIDE SEQUENCE</scope>
    <source>
        <tissue evidence="1">Brain</tissue>
    </source>
</reference>
<proteinExistence type="predicted"/>
<accession>A0A1A7X7F4</accession>
<feature type="non-terminal residue" evidence="1">
    <location>
        <position position="45"/>
    </location>
</feature>
<gene>
    <name evidence="1" type="primary">Nfu_g_1_012835</name>
</gene>
<reference evidence="1" key="2">
    <citation type="submission" date="2016-06" db="EMBL/GenBank/DDBJ databases">
        <title>The genome of a short-lived fish provides insights into sex chromosome evolution and the genetic control of aging.</title>
        <authorList>
            <person name="Reichwald K."/>
            <person name="Felder M."/>
            <person name="Petzold A."/>
            <person name="Koch P."/>
            <person name="Groth M."/>
            <person name="Platzer M."/>
        </authorList>
    </citation>
    <scope>NUCLEOTIDE SEQUENCE</scope>
    <source>
        <tissue evidence="1">Brain</tissue>
    </source>
</reference>
<sequence length="45" mass="5164">NVGVSGEFEVKSCRQHSWEAKKNELLMWQGGEMRAQVGFNPQTLR</sequence>
<name>A0A1A7X7F4_9TELE</name>
<evidence type="ECO:0000313" key="1">
    <source>
        <dbReference type="EMBL" id="SBP13986.1"/>
    </source>
</evidence>
<dbReference type="EMBL" id="HADW01012586">
    <property type="protein sequence ID" value="SBP13986.1"/>
    <property type="molecule type" value="Transcribed_RNA"/>
</dbReference>